<dbReference type="InterPro" id="IPR053147">
    <property type="entry name" value="Hsp_HslJ-like"/>
</dbReference>
<dbReference type="AlphaFoldDB" id="A0ABD5APW6"/>
<dbReference type="Proteomes" id="UP001240164">
    <property type="component" value="Unassembled WGS sequence"/>
</dbReference>
<dbReference type="PANTHER" id="PTHR35535">
    <property type="entry name" value="HEAT SHOCK PROTEIN HSLJ"/>
    <property type="match status" value="1"/>
</dbReference>
<dbReference type="Pfam" id="PF03724">
    <property type="entry name" value="META"/>
    <property type="match status" value="1"/>
</dbReference>
<dbReference type="EMBL" id="JAUSQP010000005">
    <property type="protein sequence ID" value="MDP9804564.1"/>
    <property type="molecule type" value="Genomic_DNA"/>
</dbReference>
<protein>
    <submittedName>
        <fullName evidence="3">Heat shock protein HslJ</fullName>
    </submittedName>
</protein>
<feature type="signal peptide" evidence="1">
    <location>
        <begin position="1"/>
        <end position="32"/>
    </location>
</feature>
<dbReference type="PROSITE" id="PS51257">
    <property type="entry name" value="PROKAR_LIPOPROTEIN"/>
    <property type="match status" value="1"/>
</dbReference>
<dbReference type="InterPro" id="IPR038670">
    <property type="entry name" value="HslJ-like_sf"/>
</dbReference>
<keyword evidence="3" id="KW-0346">Stress response</keyword>
<accession>A0ABD5APW6</accession>
<evidence type="ECO:0000313" key="3">
    <source>
        <dbReference type="EMBL" id="MDP9804564.1"/>
    </source>
</evidence>
<reference evidence="3 4" key="1">
    <citation type="submission" date="2023-07" db="EMBL/GenBank/DDBJ databases">
        <title>Sorghum-associated microbial communities from plants grown in Nebraska, USA.</title>
        <authorList>
            <person name="Schachtman D."/>
        </authorList>
    </citation>
    <scope>NUCLEOTIDE SEQUENCE [LARGE SCALE GENOMIC DNA]</scope>
    <source>
        <strain evidence="3 4">CC146</strain>
    </source>
</reference>
<feature type="domain" description="DUF306" evidence="2">
    <location>
        <begin position="70"/>
        <end position="175"/>
    </location>
</feature>
<evidence type="ECO:0000313" key="4">
    <source>
        <dbReference type="Proteomes" id="UP001240164"/>
    </source>
</evidence>
<evidence type="ECO:0000259" key="2">
    <source>
        <dbReference type="Pfam" id="PF03724"/>
    </source>
</evidence>
<feature type="chain" id="PRO_5044765060" evidence="1">
    <location>
        <begin position="33"/>
        <end position="179"/>
    </location>
</feature>
<name>A0ABD5APW6_ACICA</name>
<sequence length="179" mass="19989">MNVQRLKKKNNIDIARKLSLQSILITISLVLAACQSTPQQNIQKGQKAQVKPVHRVQPPVVKKRVSPDGIQDIDWQITQINGHKAKFFNQWPVLSLNSAVKTVSGHTGCNGVFGRYTFDFSQQKLDMQVNAGHSSCDGALAQEAELIDSLQRIQKFQLVGNTLYLLDQSGQRLIQAQKK</sequence>
<comment type="caution">
    <text evidence="3">The sequence shown here is derived from an EMBL/GenBank/DDBJ whole genome shotgun (WGS) entry which is preliminary data.</text>
</comment>
<organism evidence="3 4">
    <name type="scientific">Acinetobacter calcoaceticus</name>
    <dbReference type="NCBI Taxonomy" id="471"/>
    <lineage>
        <taxon>Bacteria</taxon>
        <taxon>Pseudomonadati</taxon>
        <taxon>Pseudomonadota</taxon>
        <taxon>Gammaproteobacteria</taxon>
        <taxon>Moraxellales</taxon>
        <taxon>Moraxellaceae</taxon>
        <taxon>Acinetobacter</taxon>
        <taxon>Acinetobacter calcoaceticus/baumannii complex</taxon>
    </lineage>
</organism>
<dbReference type="InterPro" id="IPR005184">
    <property type="entry name" value="DUF306_Meta_HslJ"/>
</dbReference>
<keyword evidence="1" id="KW-0732">Signal</keyword>
<dbReference type="Gene3D" id="2.40.128.270">
    <property type="match status" value="1"/>
</dbReference>
<dbReference type="RefSeq" id="WP_127493904.1">
    <property type="nucleotide sequence ID" value="NZ_CP088955.1"/>
</dbReference>
<gene>
    <name evidence="3" type="ORF">J2771_002853</name>
</gene>
<dbReference type="PANTHER" id="PTHR35535:SF2">
    <property type="entry name" value="DUF306 DOMAIN-CONTAINING PROTEIN"/>
    <property type="match status" value="1"/>
</dbReference>
<evidence type="ECO:0000256" key="1">
    <source>
        <dbReference type="SAM" id="SignalP"/>
    </source>
</evidence>
<proteinExistence type="predicted"/>